<dbReference type="EMBL" id="JANQAO010000003">
    <property type="protein sequence ID" value="MDM5148005.1"/>
    <property type="molecule type" value="Genomic_DNA"/>
</dbReference>
<proteinExistence type="inferred from homology"/>
<dbReference type="NCBIfam" id="NF008730">
    <property type="entry name" value="PRK11750.1"/>
    <property type="match status" value="1"/>
</dbReference>
<dbReference type="Pfam" id="PF00310">
    <property type="entry name" value="GATase_2"/>
    <property type="match status" value="1"/>
</dbReference>
<evidence type="ECO:0000256" key="2">
    <source>
        <dbReference type="ARBA" id="ARBA00001927"/>
    </source>
</evidence>
<dbReference type="CDD" id="cd00713">
    <property type="entry name" value="GltS"/>
    <property type="match status" value="1"/>
</dbReference>
<dbReference type="InterPro" id="IPR002932">
    <property type="entry name" value="Glu_synthdom"/>
</dbReference>
<sequence>MTQHWPQPHGLYTPANEHDACGVGFIAHIKNKASHQIVQMGVQLLVNMTHRGGVGANPTTGDGAGLMTQLPDALFRADMAAQGVNLPSTYGCGMLFLPQNNEQQQAIREQIETLLADENLPIIGWRRVPTNRSAINDEVAASEPAVWQVFVGGAETSTCNDYERRLYVARKRLEKDTDTIDNAGFYCCSFSSSTVVYKGMFLANQLSRYYADLTDSHFVSALAFVHQRFSTNTFPAWNLAHPYRCIAHNGEINTLRGNVNNMIARAQSLQTTLFKKELSNLMPFITPDQSDTASLDNAVELLCMAGYSPAHALSILIPEAWQGNADMEAMRRDFYRYHAPLMEPWDGPAQVIYSNGRQIAAVLDRNGLRPGRYWLTDDDLIVMASEAGVLNIQDARISQKCSVEPGKMLLVDLEKGRIINDAEIKHDLSSAHPYEEWRQQSQIPLETLPKGNGDDLTTFSGETLLRSQQNYAYTEEDLKFILLPMTQDAAEPLGAMGDDSPTAVLSTRMKPLSTYFRQEFAQVTNPPIDPIREEVVMSLASYLGPRPNLLEPFVAPQTTCITLSRPILTPDEFCRLRDMQDKQFKVCTLDTIWAADDGESGMEKALQALQAEALRAVYEDGAAILILSDRNSGPKRPAIPMLLVAAAVHHHLVREGQRTRVGLVTETGSAREVHDFATLIGYGVEAIYPYLAYASLAELPLNIPNDSVKERQIRYRHAVCKGLLKTMSKMGVSTIQSYCGAQVFEIVGLDSDFVNAYFCGTVSQIGGIGAIEIARETLFWHSVAYDKKPPMLYENALDAGGDYAYRLRGEEHLWTPTSIATLQHAVRTGKYDKYEEYSRLINDQSKSLMTLRGMLEIKKAETPVPLEEVESVADIMRRFSTGAMSLGSISREAHTTMAIAMNRIGGKSNTGEGGEEADRYKPLANGDSMRSAIKQVASGRFGVTAEYLANSDMMQIKIAQGAKPGEGGQLPGHKVNDMIAKVRHSVPGVGLISPPPHHDIYSIEDIAQLIYDLKCANPRGQVSVKLVSRYGVGTVAAGVAKAKSDHITIAGHDGGTGASPLSSIKHAGTPWELGLSETHQTLVLNDLRGRIALQVDGQIKTGRDVVIGALLGADEFGFATAPLVAEGCIMMRKCHLNTCPVGIATQDERLRKKFEGKPEHVVNYFFFVAEEVRRLLASMGMRSLDEIIGRRELLHQQPSKHWKASGIDLSAMLALPQAPAHFSRRHCKQQQHDIEQTIDYRWLKMCEPALEHDKQVKIEDTISNVHRTAGAIISNAIARRHGHAGLSPDSIQIYLRGVAGQSFGAFTSKGMTMRLEGEGNDYFGKGLSGGVLAVYPPPSPRKDADNTIVGNTALYGAICGECYCRGTAGARFAVRNSGAQAVVEGTGDHCCEYMTGGTVVVLGKVGRNFAAGMSGGIAYVLDEDGKFAQYCNTSMVSLGPISKTVKPGQHMGTADTDILHGMLTRHVELTESPKAQTILKDWDNFYSKFVKVTPSDYYRALLEIENTAKVA</sequence>
<dbReference type="InterPro" id="IPR050711">
    <property type="entry name" value="ET-N_metabolism_enzyme"/>
</dbReference>
<dbReference type="Proteomes" id="UP001168167">
    <property type="component" value="Unassembled WGS sequence"/>
</dbReference>
<dbReference type="InterPro" id="IPR036485">
    <property type="entry name" value="Glu_synth_asu_C_sf"/>
</dbReference>
<dbReference type="InterPro" id="IPR017932">
    <property type="entry name" value="GATase_2_dom"/>
</dbReference>
<evidence type="ECO:0000256" key="4">
    <source>
        <dbReference type="ARBA" id="ARBA00022605"/>
    </source>
</evidence>
<evidence type="ECO:0000256" key="8">
    <source>
        <dbReference type="ARBA" id="ARBA00022962"/>
    </source>
</evidence>
<evidence type="ECO:0000256" key="12">
    <source>
        <dbReference type="ARBA" id="ARBA00023164"/>
    </source>
</evidence>
<comment type="caution">
    <text evidence="16">The sequence shown here is derived from an EMBL/GenBank/DDBJ whole genome shotgun (WGS) entry which is preliminary data.</text>
</comment>
<dbReference type="InterPro" id="IPR002489">
    <property type="entry name" value="Glu_synth_asu_C"/>
</dbReference>
<reference evidence="16" key="2">
    <citation type="journal article" date="2023" name="Microbiome">
        <title>Synthase-selected sorting approach identifies a beta-lactone synthase in a nudibranch symbiotic bacterium.</title>
        <authorList>
            <person name="Dzunkova M."/>
            <person name="La Clair J.J."/>
            <person name="Tyml T."/>
            <person name="Doud D."/>
            <person name="Schulz F."/>
            <person name="Piquer-Esteban S."/>
            <person name="Porcel Sanchis D."/>
            <person name="Osborn A."/>
            <person name="Robinson D."/>
            <person name="Louie K.B."/>
            <person name="Bowen B.P."/>
            <person name="Bowers R.M."/>
            <person name="Lee J."/>
            <person name="Arnau V."/>
            <person name="Diaz-Villanueva W."/>
            <person name="Stepanauskas R."/>
            <person name="Gosliner T."/>
            <person name="Date S.V."/>
            <person name="Northen T.R."/>
            <person name="Cheng J.F."/>
            <person name="Burkart M.D."/>
            <person name="Woyke T."/>
        </authorList>
    </citation>
    <scope>NUCLEOTIDE SEQUENCE</scope>
    <source>
        <strain evidence="16">Df01</strain>
    </source>
</reference>
<keyword evidence="4" id="KW-0028">Amino-acid biosynthesis</keyword>
<keyword evidence="9 16" id="KW-0560">Oxidoreductase</keyword>
<dbReference type="PROSITE" id="PS51278">
    <property type="entry name" value="GATASE_TYPE_2"/>
    <property type="match status" value="1"/>
</dbReference>
<evidence type="ECO:0000256" key="6">
    <source>
        <dbReference type="ARBA" id="ARBA00022643"/>
    </source>
</evidence>
<dbReference type="InterPro" id="IPR013785">
    <property type="entry name" value="Aldolase_TIM"/>
</dbReference>
<reference evidence="16" key="1">
    <citation type="submission" date="2022-08" db="EMBL/GenBank/DDBJ databases">
        <authorList>
            <person name="Dzunkova M."/>
            <person name="La Clair J."/>
            <person name="Tyml T."/>
            <person name="Doud D."/>
            <person name="Schulz F."/>
            <person name="Piquer S."/>
            <person name="Porcel Sanchis D."/>
            <person name="Osborn A."/>
            <person name="Robinson D."/>
            <person name="Louie K.B."/>
            <person name="Bowen B.P."/>
            <person name="Bowers R."/>
            <person name="Lee J."/>
            <person name="Arnau Llombart V."/>
            <person name="Diaz Villanueva W."/>
            <person name="Gosliner T."/>
            <person name="Northen T."/>
            <person name="Cheng J.-F."/>
            <person name="Burkart M.D."/>
            <person name="Woyke T."/>
        </authorList>
    </citation>
    <scope>NUCLEOTIDE SEQUENCE</scope>
    <source>
        <strain evidence="16">Df01</strain>
    </source>
</reference>
<dbReference type="PANTHER" id="PTHR11938">
    <property type="entry name" value="FAD NADPH DEHYDROGENASE/OXIDOREDUCTASE"/>
    <property type="match status" value="1"/>
</dbReference>
<dbReference type="GO" id="GO:0004355">
    <property type="term" value="F:glutamate synthase (NADPH) activity"/>
    <property type="evidence" value="ECO:0007669"/>
    <property type="project" value="UniProtKB-EC"/>
</dbReference>
<keyword evidence="7" id="KW-0479">Metal-binding</keyword>
<dbReference type="CDD" id="cd02808">
    <property type="entry name" value="GltS_FMN"/>
    <property type="match status" value="1"/>
</dbReference>
<comment type="similarity">
    <text evidence="3">Belongs to the glutamate synthase family.</text>
</comment>
<dbReference type="Pfam" id="PF04898">
    <property type="entry name" value="Glu_syn_central"/>
    <property type="match status" value="1"/>
</dbReference>
<evidence type="ECO:0000259" key="15">
    <source>
        <dbReference type="PROSITE" id="PS51278"/>
    </source>
</evidence>
<keyword evidence="8" id="KW-0315">Glutamine amidotransferase</keyword>
<evidence type="ECO:0000256" key="10">
    <source>
        <dbReference type="ARBA" id="ARBA00023004"/>
    </source>
</evidence>
<dbReference type="EC" id="1.4.1.13" evidence="16"/>
<comment type="cofactor">
    <cofactor evidence="1">
        <name>FMN</name>
        <dbReference type="ChEBI" id="CHEBI:58210"/>
    </cofactor>
</comment>
<evidence type="ECO:0000256" key="3">
    <source>
        <dbReference type="ARBA" id="ARBA00009716"/>
    </source>
</evidence>
<dbReference type="SUPFAM" id="SSF51395">
    <property type="entry name" value="FMN-linked oxidoreductases"/>
    <property type="match status" value="1"/>
</dbReference>
<keyword evidence="5" id="KW-0285">Flavoprotein</keyword>
<gene>
    <name evidence="16" type="primary">gltB</name>
    <name evidence="16" type="ORF">NQX30_06440</name>
</gene>
<keyword evidence="6" id="KW-0288">FMN</keyword>
<dbReference type="SUPFAM" id="SSF56235">
    <property type="entry name" value="N-terminal nucleophile aminohydrolases (Ntn hydrolases)"/>
    <property type="match status" value="1"/>
</dbReference>
<keyword evidence="12" id="KW-0314">Glutamate biosynthesis</keyword>
<evidence type="ECO:0000256" key="7">
    <source>
        <dbReference type="ARBA" id="ARBA00022723"/>
    </source>
</evidence>
<dbReference type="PANTHER" id="PTHR11938:SF133">
    <property type="entry name" value="GLUTAMATE SYNTHASE (NADH)"/>
    <property type="match status" value="1"/>
</dbReference>
<evidence type="ECO:0000256" key="1">
    <source>
        <dbReference type="ARBA" id="ARBA00001917"/>
    </source>
</evidence>
<accession>A0ABT7QNM5</accession>
<dbReference type="CDD" id="cd00982">
    <property type="entry name" value="gltB_C"/>
    <property type="match status" value="1"/>
</dbReference>
<dbReference type="Pfam" id="PF01645">
    <property type="entry name" value="Glu_synthase"/>
    <property type="match status" value="1"/>
</dbReference>
<dbReference type="SUPFAM" id="SSF69336">
    <property type="entry name" value="Alpha subunit of glutamate synthase, C-terminal domain"/>
    <property type="match status" value="1"/>
</dbReference>
<evidence type="ECO:0000256" key="14">
    <source>
        <dbReference type="ARBA" id="ARBA00029440"/>
    </source>
</evidence>
<keyword evidence="11" id="KW-0411">Iron-sulfur</keyword>
<name>A0ABT7QNM5_9GAMM</name>
<keyword evidence="17" id="KW-1185">Reference proteome</keyword>
<dbReference type="Pfam" id="PF01493">
    <property type="entry name" value="GXGXG"/>
    <property type="match status" value="1"/>
</dbReference>
<comment type="cofactor">
    <cofactor evidence="2">
        <name>[3Fe-4S] cluster</name>
        <dbReference type="ChEBI" id="CHEBI:21137"/>
    </cofactor>
</comment>
<dbReference type="Gene3D" id="3.60.20.10">
    <property type="entry name" value="Glutamine Phosphoribosylpyrophosphate, subunit 1, domain 1"/>
    <property type="match status" value="1"/>
</dbReference>
<dbReference type="Gene3D" id="3.20.20.70">
    <property type="entry name" value="Aldolase class I"/>
    <property type="match status" value="2"/>
</dbReference>
<evidence type="ECO:0000256" key="13">
    <source>
        <dbReference type="ARBA" id="ARBA00023291"/>
    </source>
</evidence>
<evidence type="ECO:0000256" key="9">
    <source>
        <dbReference type="ARBA" id="ARBA00023002"/>
    </source>
</evidence>
<protein>
    <submittedName>
        <fullName evidence="16">Glutamate synthase large subunit</fullName>
        <ecNumber evidence="16">1.4.1.13</ecNumber>
    </submittedName>
</protein>
<evidence type="ECO:0000313" key="16">
    <source>
        <dbReference type="EMBL" id="MDM5148005.1"/>
    </source>
</evidence>
<dbReference type="Gene3D" id="2.160.20.60">
    <property type="entry name" value="Glutamate synthase, alpha subunit, C-terminal domain"/>
    <property type="match status" value="1"/>
</dbReference>
<evidence type="ECO:0000256" key="11">
    <source>
        <dbReference type="ARBA" id="ARBA00023014"/>
    </source>
</evidence>
<organism evidence="16 17">
    <name type="scientific">Candidatus Doriopsillibacter californiensis</name>
    <dbReference type="NCBI Taxonomy" id="2970740"/>
    <lineage>
        <taxon>Bacteria</taxon>
        <taxon>Pseudomonadati</taxon>
        <taxon>Pseudomonadota</taxon>
        <taxon>Gammaproteobacteria</taxon>
        <taxon>Candidatus Tethybacterales</taxon>
        <taxon>Candidatus Persebacteraceae</taxon>
        <taxon>Candidatus Doriopsillibacter</taxon>
    </lineage>
</organism>
<evidence type="ECO:0000256" key="5">
    <source>
        <dbReference type="ARBA" id="ARBA00022630"/>
    </source>
</evidence>
<keyword evidence="10" id="KW-0408">Iron</keyword>
<dbReference type="InterPro" id="IPR006982">
    <property type="entry name" value="Glu_synth_centr_N"/>
</dbReference>
<comment type="pathway">
    <text evidence="14">Amino-acid biosynthesis.</text>
</comment>
<keyword evidence="13" id="KW-0003">3Fe-4S</keyword>
<evidence type="ECO:0000313" key="17">
    <source>
        <dbReference type="Proteomes" id="UP001168167"/>
    </source>
</evidence>
<feature type="domain" description="Glutamine amidotransferase type-2" evidence="15">
    <location>
        <begin position="21"/>
        <end position="414"/>
    </location>
</feature>
<dbReference type="InterPro" id="IPR029055">
    <property type="entry name" value="Ntn_hydrolases_N"/>
</dbReference>